<dbReference type="Proteomes" id="UP001368270">
    <property type="component" value="Unassembled WGS sequence"/>
</dbReference>
<comment type="caution">
    <text evidence="1">The sequence shown here is derived from an EMBL/GenBank/DDBJ whole genome shotgun (WGS) entry which is preliminary data.</text>
</comment>
<dbReference type="SUPFAM" id="SSF52540">
    <property type="entry name" value="P-loop containing nucleoside triphosphate hydrolases"/>
    <property type="match status" value="1"/>
</dbReference>
<protein>
    <submittedName>
        <fullName evidence="1">Sulfotransferase</fullName>
    </submittedName>
</protein>
<dbReference type="PANTHER" id="PTHR10704:SF44">
    <property type="entry name" value="LD35051P-RELATED"/>
    <property type="match status" value="1"/>
</dbReference>
<name>A0ABU8QEE2_9RHOB</name>
<gene>
    <name evidence="1" type="ORF">WG622_06015</name>
</gene>
<dbReference type="EMBL" id="JBBGAZ010000002">
    <property type="protein sequence ID" value="MEJ5217787.1"/>
    <property type="molecule type" value="Genomic_DNA"/>
</dbReference>
<keyword evidence="2" id="KW-1185">Reference proteome</keyword>
<dbReference type="PANTHER" id="PTHR10704">
    <property type="entry name" value="CARBOHYDRATE SULFOTRANSFERASE"/>
    <property type="match status" value="1"/>
</dbReference>
<dbReference type="Gene3D" id="3.40.50.300">
    <property type="entry name" value="P-loop containing nucleotide triphosphate hydrolases"/>
    <property type="match status" value="1"/>
</dbReference>
<accession>A0ABU8QEE2</accession>
<reference evidence="1 2" key="1">
    <citation type="submission" date="2024-03" db="EMBL/GenBank/DDBJ databases">
        <title>Cognatishimia coralii sp. nov., a marine bacterium isolated from coral surrounding seawater.</title>
        <authorList>
            <person name="Liu X."/>
            <person name="Liu S."/>
            <person name="Sun H."/>
            <person name="Zhang Y."/>
        </authorList>
    </citation>
    <scope>NUCLEOTIDE SEQUENCE [LARGE SCALE GENOMIC DNA]</scope>
    <source>
        <strain evidence="1 2">D5M38</strain>
    </source>
</reference>
<evidence type="ECO:0000313" key="2">
    <source>
        <dbReference type="Proteomes" id="UP001368270"/>
    </source>
</evidence>
<evidence type="ECO:0000313" key="1">
    <source>
        <dbReference type="EMBL" id="MEJ5217787.1"/>
    </source>
</evidence>
<organism evidence="1 2">
    <name type="scientific">Cognatishimia coralii</name>
    <dbReference type="NCBI Taxonomy" id="3083254"/>
    <lineage>
        <taxon>Bacteria</taxon>
        <taxon>Pseudomonadati</taxon>
        <taxon>Pseudomonadota</taxon>
        <taxon>Alphaproteobacteria</taxon>
        <taxon>Rhodobacterales</taxon>
        <taxon>Paracoccaceae</taxon>
        <taxon>Cognatishimia</taxon>
    </lineage>
</organism>
<dbReference type="RefSeq" id="WP_339402767.1">
    <property type="nucleotide sequence ID" value="NZ_JBBGAZ010000002.1"/>
</dbReference>
<sequence length="274" mass="29936">MSTAPKVIYIAGSGRSGSTLLSLLLSQHPQIANFGQIRDVFLARSNNAICSCGEGLASCTIWGPVLDQQPKESRRLGLLPQKTIVNAYLSAFANTGATVCVDSSKSVDLCRALQAAPEVNLYCLNLIRDPRAVAVSWSKVLGSSDLLRKRCHNWVGRQKRIEQMGARARAKFLPLRYEDFVRDAVSSVAMIHTWAGVAPDASTFESPSVARISWQDQHLFAPANEAVLKARATSVRIAEATAWKDPEAAQVRALATEICFPFAKRYGYRLDSSP</sequence>
<dbReference type="InterPro" id="IPR027417">
    <property type="entry name" value="P-loop_NTPase"/>
</dbReference>
<proteinExistence type="predicted"/>
<dbReference type="Pfam" id="PF13469">
    <property type="entry name" value="Sulfotransfer_3"/>
    <property type="match status" value="1"/>
</dbReference>
<dbReference type="InterPro" id="IPR051135">
    <property type="entry name" value="Gal/GlcNAc/GalNAc_ST"/>
</dbReference>